<evidence type="ECO:0000256" key="1">
    <source>
        <dbReference type="SAM" id="MobiDB-lite"/>
    </source>
</evidence>
<dbReference type="OrthoDB" id="4151352at2759"/>
<feature type="domain" description="Myb-like" evidence="2">
    <location>
        <begin position="23"/>
        <end position="73"/>
    </location>
</feature>
<sequence>MTRASTRTRRRDSFADAPTSNDPSARRSGVWSPQDDAILLAARAQGLNWDPIAELHFPGKSGNACRKRHERVIKDMNEKTWDGKNLDRLALEYMGCRETMWTILGVRLGEDWRVLEKKCFSVGLKTIQSTFNSIQRAARGMDDDSGVGFSDAEHEVDASPPEAGPSTAAPQERSHRGGLSIQAMLSPSPPQGPSS</sequence>
<accession>A0A6G1HGG4</accession>
<feature type="compositionally biased region" description="Basic residues" evidence="1">
    <location>
        <begin position="1"/>
        <end position="10"/>
    </location>
</feature>
<protein>
    <recommendedName>
        <fullName evidence="2">Myb-like domain-containing protein</fullName>
    </recommendedName>
</protein>
<name>A0A6G1HGG4_9PEZI</name>
<feature type="region of interest" description="Disordered" evidence="1">
    <location>
        <begin position="1"/>
        <end position="30"/>
    </location>
</feature>
<evidence type="ECO:0000313" key="3">
    <source>
        <dbReference type="EMBL" id="KAF1992028.1"/>
    </source>
</evidence>
<organism evidence="3 4">
    <name type="scientific">Aulographum hederae CBS 113979</name>
    <dbReference type="NCBI Taxonomy" id="1176131"/>
    <lineage>
        <taxon>Eukaryota</taxon>
        <taxon>Fungi</taxon>
        <taxon>Dikarya</taxon>
        <taxon>Ascomycota</taxon>
        <taxon>Pezizomycotina</taxon>
        <taxon>Dothideomycetes</taxon>
        <taxon>Pleosporomycetidae</taxon>
        <taxon>Aulographales</taxon>
        <taxon>Aulographaceae</taxon>
    </lineage>
</organism>
<evidence type="ECO:0000313" key="4">
    <source>
        <dbReference type="Proteomes" id="UP000800041"/>
    </source>
</evidence>
<dbReference type="InterPro" id="IPR001005">
    <property type="entry name" value="SANT/Myb"/>
</dbReference>
<gene>
    <name evidence="3" type="ORF">K402DRAFT_321737</name>
</gene>
<dbReference type="SUPFAM" id="SSF46689">
    <property type="entry name" value="Homeodomain-like"/>
    <property type="match status" value="1"/>
</dbReference>
<dbReference type="AlphaFoldDB" id="A0A6G1HGG4"/>
<dbReference type="InterPro" id="IPR009057">
    <property type="entry name" value="Homeodomain-like_sf"/>
</dbReference>
<dbReference type="EMBL" id="ML977138">
    <property type="protein sequence ID" value="KAF1992028.1"/>
    <property type="molecule type" value="Genomic_DNA"/>
</dbReference>
<dbReference type="Proteomes" id="UP000800041">
    <property type="component" value="Unassembled WGS sequence"/>
</dbReference>
<dbReference type="PROSITE" id="PS50090">
    <property type="entry name" value="MYB_LIKE"/>
    <property type="match status" value="1"/>
</dbReference>
<proteinExistence type="predicted"/>
<dbReference type="CDD" id="cd00167">
    <property type="entry name" value="SANT"/>
    <property type="match status" value="1"/>
</dbReference>
<dbReference type="Gene3D" id="1.10.10.60">
    <property type="entry name" value="Homeodomain-like"/>
    <property type="match status" value="1"/>
</dbReference>
<dbReference type="Pfam" id="PF13921">
    <property type="entry name" value="Myb_DNA-bind_6"/>
    <property type="match status" value="1"/>
</dbReference>
<feature type="region of interest" description="Disordered" evidence="1">
    <location>
        <begin position="140"/>
        <end position="195"/>
    </location>
</feature>
<keyword evidence="4" id="KW-1185">Reference proteome</keyword>
<evidence type="ECO:0000259" key="2">
    <source>
        <dbReference type="PROSITE" id="PS50090"/>
    </source>
</evidence>
<reference evidence="3" key="1">
    <citation type="journal article" date="2020" name="Stud. Mycol.">
        <title>101 Dothideomycetes genomes: a test case for predicting lifestyles and emergence of pathogens.</title>
        <authorList>
            <person name="Haridas S."/>
            <person name="Albert R."/>
            <person name="Binder M."/>
            <person name="Bloem J."/>
            <person name="Labutti K."/>
            <person name="Salamov A."/>
            <person name="Andreopoulos B."/>
            <person name="Baker S."/>
            <person name="Barry K."/>
            <person name="Bills G."/>
            <person name="Bluhm B."/>
            <person name="Cannon C."/>
            <person name="Castanera R."/>
            <person name="Culley D."/>
            <person name="Daum C."/>
            <person name="Ezra D."/>
            <person name="Gonzalez J."/>
            <person name="Henrissat B."/>
            <person name="Kuo A."/>
            <person name="Liang C."/>
            <person name="Lipzen A."/>
            <person name="Lutzoni F."/>
            <person name="Magnuson J."/>
            <person name="Mondo S."/>
            <person name="Nolan M."/>
            <person name="Ohm R."/>
            <person name="Pangilinan J."/>
            <person name="Park H.-J."/>
            <person name="Ramirez L."/>
            <person name="Alfaro M."/>
            <person name="Sun H."/>
            <person name="Tritt A."/>
            <person name="Yoshinaga Y."/>
            <person name="Zwiers L.-H."/>
            <person name="Turgeon B."/>
            <person name="Goodwin S."/>
            <person name="Spatafora J."/>
            <person name="Crous P."/>
            <person name="Grigoriev I."/>
        </authorList>
    </citation>
    <scope>NUCLEOTIDE SEQUENCE</scope>
    <source>
        <strain evidence="3">CBS 113979</strain>
    </source>
</reference>